<evidence type="ECO:0000256" key="6">
    <source>
        <dbReference type="ARBA" id="ARBA00022989"/>
    </source>
</evidence>
<dbReference type="CDD" id="cd00041">
    <property type="entry name" value="CUB"/>
    <property type="match status" value="1"/>
</dbReference>
<keyword evidence="9" id="KW-0168">Coated pit</keyword>
<dbReference type="WBParaSite" id="maker-uti_cns_0013124-snap-gene-0.2-mRNA-1">
    <property type="protein sequence ID" value="maker-uti_cns_0013124-snap-gene-0.2-mRNA-1"/>
    <property type="gene ID" value="maker-uti_cns_0013124-snap-gene-0.2"/>
</dbReference>
<proteinExistence type="inferred from homology"/>
<keyword evidence="6" id="KW-1133">Transmembrane helix</keyword>
<dbReference type="CDD" id="cd00112">
    <property type="entry name" value="LDLa"/>
    <property type="match status" value="4"/>
</dbReference>
<dbReference type="SMART" id="SM00192">
    <property type="entry name" value="LDLa"/>
    <property type="match status" value="4"/>
</dbReference>
<comment type="similarity">
    <text evidence="2">Belongs to the LDLR family.</text>
</comment>
<feature type="disulfide bond" evidence="11">
    <location>
        <begin position="1582"/>
        <end position="1597"/>
    </location>
</feature>
<dbReference type="InterPro" id="IPR036691">
    <property type="entry name" value="Endo/exonu/phosph_ase_sf"/>
</dbReference>
<keyword evidence="14" id="KW-1185">Reference proteome</keyword>
<dbReference type="InterPro" id="IPR050685">
    <property type="entry name" value="LDLR"/>
</dbReference>
<evidence type="ECO:0000256" key="11">
    <source>
        <dbReference type="PROSITE-ProRule" id="PRU00124"/>
    </source>
</evidence>
<dbReference type="GO" id="GO:0005886">
    <property type="term" value="C:plasma membrane"/>
    <property type="evidence" value="ECO:0007669"/>
    <property type="project" value="TreeGrafter"/>
</dbReference>
<evidence type="ECO:0000256" key="5">
    <source>
        <dbReference type="ARBA" id="ARBA00022737"/>
    </source>
</evidence>
<feature type="disulfide bond" evidence="11">
    <location>
        <begin position="1437"/>
        <end position="1449"/>
    </location>
</feature>
<protein>
    <submittedName>
        <fullName evidence="15">CUB domain-containing protein</fullName>
    </submittedName>
</protein>
<dbReference type="Gene3D" id="2.60.120.290">
    <property type="entry name" value="Spermadhesin, CUB domain"/>
    <property type="match status" value="1"/>
</dbReference>
<keyword evidence="4" id="KW-0812">Transmembrane</keyword>
<dbReference type="InterPro" id="IPR000859">
    <property type="entry name" value="CUB_dom"/>
</dbReference>
<evidence type="ECO:0000256" key="12">
    <source>
        <dbReference type="SAM" id="MobiDB-lite"/>
    </source>
</evidence>
<dbReference type="PROSITE" id="PS50068">
    <property type="entry name" value="LDLRA_2"/>
    <property type="match status" value="4"/>
</dbReference>
<evidence type="ECO:0000256" key="4">
    <source>
        <dbReference type="ARBA" id="ARBA00022692"/>
    </source>
</evidence>
<dbReference type="GO" id="GO:0006897">
    <property type="term" value="P:endocytosis"/>
    <property type="evidence" value="ECO:0007669"/>
    <property type="project" value="UniProtKB-KW"/>
</dbReference>
<keyword evidence="8 11" id="KW-1015">Disulfide bond</keyword>
<comment type="caution">
    <text evidence="11">Lacks conserved residue(s) required for the propagation of feature annotation.</text>
</comment>
<dbReference type="InterPro" id="IPR035914">
    <property type="entry name" value="Sperma_CUB_dom_sf"/>
</dbReference>
<dbReference type="InterPro" id="IPR036055">
    <property type="entry name" value="LDL_receptor-like_sf"/>
</dbReference>
<keyword evidence="3" id="KW-0254">Endocytosis</keyword>
<comment type="subcellular location">
    <subcellularLocation>
        <location evidence="10">Membrane</location>
        <location evidence="10">Coated pit</location>
    </subcellularLocation>
    <subcellularLocation>
        <location evidence="1">Membrane</location>
        <topology evidence="1">Single-pass membrane protein</topology>
    </subcellularLocation>
</comment>
<feature type="disulfide bond" evidence="11">
    <location>
        <begin position="1541"/>
        <end position="1556"/>
    </location>
</feature>
<dbReference type="SMART" id="SM00042">
    <property type="entry name" value="CUB"/>
    <property type="match status" value="1"/>
</dbReference>
<dbReference type="SUPFAM" id="SSF49854">
    <property type="entry name" value="Spermadhesin, CUB domain"/>
    <property type="match status" value="1"/>
</dbReference>
<reference evidence="15" key="1">
    <citation type="submission" date="2016-11" db="UniProtKB">
        <authorList>
            <consortium name="WormBaseParasite"/>
        </authorList>
    </citation>
    <scope>IDENTIFICATION</scope>
</reference>
<keyword evidence="5" id="KW-0677">Repeat</keyword>
<dbReference type="InterPro" id="IPR023415">
    <property type="entry name" value="LDLR_class-A_CS"/>
</dbReference>
<evidence type="ECO:0000259" key="13">
    <source>
        <dbReference type="PROSITE" id="PS01180"/>
    </source>
</evidence>
<evidence type="ECO:0000256" key="2">
    <source>
        <dbReference type="ARBA" id="ARBA00009939"/>
    </source>
</evidence>
<evidence type="ECO:0000256" key="7">
    <source>
        <dbReference type="ARBA" id="ARBA00023136"/>
    </source>
</evidence>
<dbReference type="GO" id="GO:0005905">
    <property type="term" value="C:clathrin-coated pit"/>
    <property type="evidence" value="ECO:0007669"/>
    <property type="project" value="UniProtKB-KW"/>
</dbReference>
<dbReference type="PRINTS" id="PR00261">
    <property type="entry name" value="LDLRECEPTOR"/>
</dbReference>
<dbReference type="PROSITE" id="PS01180">
    <property type="entry name" value="CUB"/>
    <property type="match status" value="1"/>
</dbReference>
<evidence type="ECO:0000256" key="3">
    <source>
        <dbReference type="ARBA" id="ARBA00022583"/>
    </source>
</evidence>
<evidence type="ECO:0000256" key="9">
    <source>
        <dbReference type="ARBA" id="ARBA00023176"/>
    </source>
</evidence>
<dbReference type="Gene3D" id="3.60.10.10">
    <property type="entry name" value="Endonuclease/exonuclease/phosphatase"/>
    <property type="match status" value="1"/>
</dbReference>
<evidence type="ECO:0000313" key="15">
    <source>
        <dbReference type="WBParaSite" id="maker-uti_cns_0013124-snap-gene-0.2-mRNA-1"/>
    </source>
</evidence>
<feature type="domain" description="CUB" evidence="13">
    <location>
        <begin position="1315"/>
        <end position="1434"/>
    </location>
</feature>
<dbReference type="InterPro" id="IPR002172">
    <property type="entry name" value="LDrepeatLR_classA_rpt"/>
</dbReference>
<organism evidence="14 15">
    <name type="scientific">Macrostomum lignano</name>
    <dbReference type="NCBI Taxonomy" id="282301"/>
    <lineage>
        <taxon>Eukaryota</taxon>
        <taxon>Metazoa</taxon>
        <taxon>Spiralia</taxon>
        <taxon>Lophotrochozoa</taxon>
        <taxon>Platyhelminthes</taxon>
        <taxon>Rhabditophora</taxon>
        <taxon>Macrostomorpha</taxon>
        <taxon>Macrostomida</taxon>
        <taxon>Macrostomidae</taxon>
        <taxon>Macrostomum</taxon>
    </lineage>
</organism>
<keyword evidence="7" id="KW-0472">Membrane</keyword>
<dbReference type="Gene3D" id="4.10.400.10">
    <property type="entry name" value="Low-density Lipoprotein Receptor"/>
    <property type="match status" value="3"/>
</dbReference>
<dbReference type="Gene3D" id="4.10.1220.10">
    <property type="entry name" value="EGF-type module"/>
    <property type="match status" value="1"/>
</dbReference>
<dbReference type="PROSITE" id="PS01209">
    <property type="entry name" value="LDLRA_1"/>
    <property type="match status" value="1"/>
</dbReference>
<dbReference type="PANTHER" id="PTHR24270">
    <property type="entry name" value="LOW-DENSITY LIPOPROTEIN RECEPTOR-RELATED"/>
    <property type="match status" value="1"/>
</dbReference>
<feature type="disulfide bond" evidence="11">
    <location>
        <begin position="1502"/>
        <end position="1517"/>
    </location>
</feature>
<dbReference type="SUPFAM" id="SSF57424">
    <property type="entry name" value="LDL receptor-like module"/>
    <property type="match status" value="4"/>
</dbReference>
<accession>A0A1I8IJ82</accession>
<evidence type="ECO:0000313" key="14">
    <source>
        <dbReference type="Proteomes" id="UP000095280"/>
    </source>
</evidence>
<dbReference type="Pfam" id="PF00057">
    <property type="entry name" value="Ldl_recept_a"/>
    <property type="match status" value="4"/>
</dbReference>
<name>A0A1I8IJ82_9PLAT</name>
<feature type="compositionally biased region" description="Basic and acidic residues" evidence="12">
    <location>
        <begin position="442"/>
        <end position="457"/>
    </location>
</feature>
<evidence type="ECO:0000256" key="8">
    <source>
        <dbReference type="ARBA" id="ARBA00023157"/>
    </source>
</evidence>
<sequence length="1690" mass="184358">PQSSGLMGFIHQRQSQPPLFASSAPQQLEQKMFRIKQFNKRINCWTHLSRCTMPCTVLASDGTVLRKNGNFSLLLRTGVVDMWLICGMQLVNSPLMWGISEIRSSQRPGIRTCGILKCFIKDAIATETSLSAAPRTPMIFISSVRLPLMAGSLPSEQRIIPCPMKLLISTLVKFKDCDRAKSTSWQVSMASTPRLVQREQRRLERLDAFKRVDAGAAVRGAVGQQVAVVHGVQRPDDQIARRPGGTERRGCYGNASSYSILSADVGVERRRERNRRGRQRGAARRAAAMRVHLGLPGGAGDHEAHHYRAPAVPQGTLRVGTLNCRTLKAAWRRGLLAKLALDLSCDVIALQEVSIRAEPGLHCEDLGSGWTLWYTSADQRGRGGVGALIGRDCSRAIAALPCPPGCFRCRVRGCERRSTSRRGTTGPVDATGPAWAAGLAGRPRDSASEGRSGEAPRRRAARRLGPDEVPIEALRIHCVASEVARVMNRVLSGEMAPTEWTMAHIIAIPEKPGTTRLDEHRGICLQSCAARLFNGMLLSRLQPVLDPYLRPEQNGFRPHRGTVPQILAFRRIIEEARARATVMTPDCLSDSLETSSGTVVVCVPGDIEAAIFCRGAGGQVTELPRCQQFVYLGGLVPDVRKICGVAAGSLGLPFALAVLQSEALPDRQRAALFQAVVETVLLYNAETWRLTDSLEQQVNAAHARLLRAAFKISDERITNAAVYRRAGLARPSELLRLRRHHPRRVLPCPQPVQEVLLLTLQAPYRRGQARTRRFVDCLLADAGAPDSAGGAAFVRAQALKRALGDETWVCQCDPETKQQSAVWLLPDDATPTKVKRREADGGGFLQPGRPPGDCSVPKQVASQCRLIYQPVPAARVRCVAQTPAAHRTLWPAAAPRQRQCARACCIFGNSGREWSLAFSGSFAASPEHAVEAAAGQLGAELNHLSLQRPVLLAGAGALRAAVLQNQRQVQARLRVADAVGTAQLVVGEEPHADFACGGAAAAPVLRGHLQAVAASRSSGGGRGGFRRREGEDDGVAVLADWPLAHQAWQVVAVAQVRLRLGSGVENQQRGHAVGALVQLDQLHQQVLRVLALLGHADHLLLLATGTLLGQHAAEAQGPIADLVQAEHGLKKVQIVDAAAGIQQAFDIAYNKVARFQLQLVWRLLGGLRLLLLVRRQGLRSQSCVDVHEIQAGLNELHKLVADVADQLGRGGPRDSLQLGGQAPVGLAKVLLANGEDRRPGLQALRKARQFGDSTDLFWSSSLSCGSRLIKFSFGAFEMRNPAAVLLIVSVLAGSVCLVSSDEAKPTEFYTEADSCGEIVATRTGGYLTSHKYFNRCTYPIDLKCTWKLVSVPEVNDTRLDFSFDAYEMPRENQPCNDIYLRFHDGHRPTGKVIKALCEGRKIPKPFRSFSNKVFVEFNSGRFSARGFLLKWQRVRDCRKDDFTCSNGECVPKESRCDGGKGEHLRDCSDGSDEINCPILTSCPAGELLCGHKLQCYKAERKCDGSNNCRDGSDEQGCKNLQACSEGKTLCGHSCISTTKVCDGVSDCKDNSDEANCSSSTVCSSRQFQCRRQGICIDNAKRCDMRQDCMDNTDEEDCPAGIDDVCTINWISCGNQQYINLAKRCEPSARCFDGSHTALPSESSETDRFKSRFRSLTAHRSRSHDEALRKLCSISSAVPARFLEQICRWSS</sequence>
<evidence type="ECO:0000256" key="10">
    <source>
        <dbReference type="ARBA" id="ARBA00037878"/>
    </source>
</evidence>
<evidence type="ECO:0000256" key="1">
    <source>
        <dbReference type="ARBA" id="ARBA00004167"/>
    </source>
</evidence>
<feature type="region of interest" description="Disordered" evidence="12">
    <location>
        <begin position="418"/>
        <end position="463"/>
    </location>
</feature>
<dbReference type="Proteomes" id="UP000095280">
    <property type="component" value="Unplaced"/>
</dbReference>
<dbReference type="Pfam" id="PF00431">
    <property type="entry name" value="CUB"/>
    <property type="match status" value="1"/>
</dbReference>
<dbReference type="SUPFAM" id="SSF56219">
    <property type="entry name" value="DNase I-like"/>
    <property type="match status" value="1"/>
</dbReference>